<feature type="region of interest" description="Disordered" evidence="1">
    <location>
        <begin position="37"/>
        <end position="78"/>
    </location>
</feature>
<reference evidence="3" key="1">
    <citation type="submission" date="2020-05" db="EMBL/GenBank/DDBJ databases">
        <authorList>
            <person name="Chiriac C."/>
            <person name="Salcher M."/>
            <person name="Ghai R."/>
            <person name="Kavagutti S V."/>
        </authorList>
    </citation>
    <scope>NUCLEOTIDE SEQUENCE</scope>
</reference>
<evidence type="ECO:0000256" key="1">
    <source>
        <dbReference type="SAM" id="MobiDB-lite"/>
    </source>
</evidence>
<organism evidence="3">
    <name type="scientific">freshwater metagenome</name>
    <dbReference type="NCBI Taxonomy" id="449393"/>
    <lineage>
        <taxon>unclassified sequences</taxon>
        <taxon>metagenomes</taxon>
        <taxon>ecological metagenomes</taxon>
    </lineage>
</organism>
<evidence type="ECO:0000313" key="3">
    <source>
        <dbReference type="EMBL" id="CAB4694437.1"/>
    </source>
</evidence>
<accession>A0A6J6P6M3</accession>
<sequence>MPKSYDKLPSAYTMFWPSGASAIDGRTEAETPDSALALWDEPPQPQPPAGETPVGPKTIASLIAATAPSTSIVPDSRR</sequence>
<gene>
    <name evidence="2" type="ORF">UFOPK2310_00246</name>
    <name evidence="3" type="ORF">UFOPK2625_00167</name>
</gene>
<dbReference type="AlphaFoldDB" id="A0A6J6P6M3"/>
<feature type="compositionally biased region" description="Polar residues" evidence="1">
    <location>
        <begin position="67"/>
        <end position="78"/>
    </location>
</feature>
<name>A0A6J6P6M3_9ZZZZ</name>
<evidence type="ECO:0000313" key="2">
    <source>
        <dbReference type="EMBL" id="CAB4664047.1"/>
    </source>
</evidence>
<protein>
    <submittedName>
        <fullName evidence="3">Unannotated protein</fullName>
    </submittedName>
</protein>
<proteinExistence type="predicted"/>
<dbReference type="EMBL" id="CAEZWW010000016">
    <property type="protein sequence ID" value="CAB4664047.1"/>
    <property type="molecule type" value="Genomic_DNA"/>
</dbReference>
<dbReference type="EMBL" id="CAEZXZ010000013">
    <property type="protein sequence ID" value="CAB4694437.1"/>
    <property type="molecule type" value="Genomic_DNA"/>
</dbReference>